<protein>
    <submittedName>
        <fullName evidence="1">Uncharacterized protein</fullName>
    </submittedName>
</protein>
<proteinExistence type="predicted"/>
<reference evidence="1 2" key="1">
    <citation type="submission" date="2017-08" db="EMBL/GenBank/DDBJ databases">
        <title>Complete genome sequence of Gluconacetobacter saccharivorans CV1 isolated from Fermented Vinegar.</title>
        <authorList>
            <person name="Kim S.-Y."/>
        </authorList>
    </citation>
    <scope>NUCLEOTIDE SEQUENCE [LARGE SCALE GENOMIC DNA]</scope>
    <source>
        <strain evidence="1 2">CV1</strain>
        <plasmid evidence="1 2">unnamed2</plasmid>
    </source>
</reference>
<dbReference type="KEGG" id="ksc:CD178_03243"/>
<gene>
    <name evidence="1" type="ORF">CD178_03243</name>
</gene>
<keyword evidence="1" id="KW-0614">Plasmid</keyword>
<evidence type="ECO:0000313" key="2">
    <source>
        <dbReference type="Proteomes" id="UP000264120"/>
    </source>
</evidence>
<sequence length="35" mass="4050">MRRYGLSDSQWKRIAHASQAMRAGRLVIMVDDDSK</sequence>
<geneLocation type="plasmid" evidence="1 2">
    <name>unnamed2</name>
</geneLocation>
<organism evidence="1 2">
    <name type="scientific">Komagataeibacter saccharivorans</name>
    <dbReference type="NCBI Taxonomy" id="265959"/>
    <lineage>
        <taxon>Bacteria</taxon>
        <taxon>Pseudomonadati</taxon>
        <taxon>Pseudomonadota</taxon>
        <taxon>Alphaproteobacteria</taxon>
        <taxon>Acetobacterales</taxon>
        <taxon>Acetobacteraceae</taxon>
        <taxon>Komagataeibacter</taxon>
    </lineage>
</organism>
<dbReference type="Proteomes" id="UP000264120">
    <property type="component" value="Plasmid unnamed2"/>
</dbReference>
<keyword evidence="2" id="KW-1185">Reference proteome</keyword>
<accession>A0A347WGJ4</accession>
<name>A0A347WGJ4_9PROT</name>
<evidence type="ECO:0000313" key="1">
    <source>
        <dbReference type="EMBL" id="AXY23987.1"/>
    </source>
</evidence>
<dbReference type="AlphaFoldDB" id="A0A347WGJ4"/>
<dbReference type="EMBL" id="CP023038">
    <property type="protein sequence ID" value="AXY23987.1"/>
    <property type="molecule type" value="Genomic_DNA"/>
</dbReference>